<sequence length="237" mass="25563">MMKKLFLFSLALPLLFTACETKCVEDSGLHSTKEFTVKPYNEIVVSGPVKLLLRQDSSYKVNIQADSNVISLVKAEVNKNGLVIALDPKQYCGKDSVIVSAGIGELKTLDAKGASHIYSSARINVNDLDIKSSGATKINLELFAGKLTTTTDGEAHINLIGQAGVHQVKSKGVIQMNAFDFVTGIYDLNVEGVGKLNINVLNELKAKTSGATTIYYKGNPKKVDEDKSGVARLEKVN</sequence>
<dbReference type="Gene3D" id="2.160.20.120">
    <property type="match status" value="1"/>
</dbReference>
<dbReference type="Pfam" id="PF10988">
    <property type="entry name" value="DUF2807"/>
    <property type="match status" value="1"/>
</dbReference>
<evidence type="ECO:0000313" key="3">
    <source>
        <dbReference type="EMBL" id="KIO75125.1"/>
    </source>
</evidence>
<accession>A0A0D0GG50</accession>
<feature type="chain" id="PRO_5002222475" description="Putative auto-transporter adhesin head GIN domain-containing protein" evidence="1">
    <location>
        <begin position="19"/>
        <end position="237"/>
    </location>
</feature>
<dbReference type="EMBL" id="JXRA01000114">
    <property type="protein sequence ID" value="KIO75125.1"/>
    <property type="molecule type" value="Genomic_DNA"/>
</dbReference>
<keyword evidence="1" id="KW-0732">Signal</keyword>
<feature type="signal peptide" evidence="1">
    <location>
        <begin position="1"/>
        <end position="18"/>
    </location>
</feature>
<dbReference type="STRING" id="1503925.TH53_22590"/>
<keyword evidence="4" id="KW-1185">Reference proteome</keyword>
<reference evidence="3 4" key="1">
    <citation type="submission" date="2015-01" db="EMBL/GenBank/DDBJ databases">
        <title>Draft genome sequence of Pedobacter sp. NL19 isolated from sludge of an effluent treatment pond in an abandoned uranium mine.</title>
        <authorList>
            <person name="Santos T."/>
            <person name="Caetano T."/>
            <person name="Covas C."/>
            <person name="Cruz A."/>
            <person name="Mendo S."/>
        </authorList>
    </citation>
    <scope>NUCLEOTIDE SEQUENCE [LARGE SCALE GENOMIC DNA]</scope>
    <source>
        <strain evidence="3 4">NL19</strain>
    </source>
</reference>
<evidence type="ECO:0000313" key="4">
    <source>
        <dbReference type="Proteomes" id="UP000032049"/>
    </source>
</evidence>
<dbReference type="OrthoDB" id="5585143at2"/>
<dbReference type="PROSITE" id="PS51257">
    <property type="entry name" value="PROKAR_LIPOPROTEIN"/>
    <property type="match status" value="1"/>
</dbReference>
<evidence type="ECO:0000259" key="2">
    <source>
        <dbReference type="Pfam" id="PF10988"/>
    </source>
</evidence>
<evidence type="ECO:0000256" key="1">
    <source>
        <dbReference type="SAM" id="SignalP"/>
    </source>
</evidence>
<dbReference type="Proteomes" id="UP000032049">
    <property type="component" value="Unassembled WGS sequence"/>
</dbReference>
<dbReference type="PANTHER" id="PTHR39200">
    <property type="entry name" value="HYPOTHETICAL EXPORTED PROTEIN"/>
    <property type="match status" value="1"/>
</dbReference>
<proteinExistence type="predicted"/>
<gene>
    <name evidence="3" type="ORF">TH53_22590</name>
</gene>
<comment type="caution">
    <text evidence="3">The sequence shown here is derived from an EMBL/GenBank/DDBJ whole genome shotgun (WGS) entry which is preliminary data.</text>
</comment>
<organism evidence="3 4">
    <name type="scientific">Pedobacter lusitanus</name>
    <dbReference type="NCBI Taxonomy" id="1503925"/>
    <lineage>
        <taxon>Bacteria</taxon>
        <taxon>Pseudomonadati</taxon>
        <taxon>Bacteroidota</taxon>
        <taxon>Sphingobacteriia</taxon>
        <taxon>Sphingobacteriales</taxon>
        <taxon>Sphingobacteriaceae</taxon>
        <taxon>Pedobacter</taxon>
    </lineage>
</organism>
<dbReference type="InterPro" id="IPR021255">
    <property type="entry name" value="DUF2807"/>
</dbReference>
<dbReference type="PANTHER" id="PTHR39200:SF1">
    <property type="entry name" value="AUTO-TRANSPORTER ADHESIN HEAD GIN DOMAIN-CONTAINING PROTEIN-RELATED"/>
    <property type="match status" value="1"/>
</dbReference>
<protein>
    <recommendedName>
        <fullName evidence="2">Putative auto-transporter adhesin head GIN domain-containing protein</fullName>
    </recommendedName>
</protein>
<feature type="domain" description="Putative auto-transporter adhesin head GIN" evidence="2">
    <location>
        <begin position="40"/>
        <end position="220"/>
    </location>
</feature>
<name>A0A0D0GG50_9SPHI</name>
<dbReference type="AlphaFoldDB" id="A0A0D0GG50"/>